<protein>
    <recommendedName>
        <fullName evidence="1">Treble clef zinc finger domain-containing protein</fullName>
    </recommendedName>
</protein>
<organism evidence="2 3">
    <name type="scientific">Prolixibacter denitrificans</name>
    <dbReference type="NCBI Taxonomy" id="1541063"/>
    <lineage>
        <taxon>Bacteria</taxon>
        <taxon>Pseudomonadati</taxon>
        <taxon>Bacteroidota</taxon>
        <taxon>Bacteroidia</taxon>
        <taxon>Marinilabiliales</taxon>
        <taxon>Prolixibacteraceae</taxon>
        <taxon>Prolixibacter</taxon>
    </lineage>
</organism>
<name>A0A2P8C5J6_9BACT</name>
<sequence length="159" mass="17573">MKSSVSETDKGEIVLLPIKTKKTMPACSQKEGASGLVIEAEMQKLAKAKGGKCLSPAYFNSKVKLLWQCSCGHQWLATPFSIKVRNSWCPQCAGNQPLGMEAMHKLAKGKEGICLSTGYVNCKTKMLWQCKNGHEFKLTPDNIKQGRWCPYCHISGFNS</sequence>
<gene>
    <name evidence="2" type="ORF">CLV93_1209</name>
</gene>
<dbReference type="EMBL" id="PYGC01000020">
    <property type="protein sequence ID" value="PSK80228.1"/>
    <property type="molecule type" value="Genomic_DNA"/>
</dbReference>
<dbReference type="Proteomes" id="UP000240621">
    <property type="component" value="Unassembled WGS sequence"/>
</dbReference>
<evidence type="ECO:0000313" key="2">
    <source>
        <dbReference type="EMBL" id="PSK80228.1"/>
    </source>
</evidence>
<dbReference type="InterPro" id="IPR025487">
    <property type="entry name" value="DUF4379"/>
</dbReference>
<accession>A0A2P8C5J6</accession>
<proteinExistence type="predicted"/>
<reference evidence="2 3" key="1">
    <citation type="submission" date="2018-03" db="EMBL/GenBank/DDBJ databases">
        <title>Genomic Encyclopedia of Archaeal and Bacterial Type Strains, Phase II (KMG-II): from individual species to whole genera.</title>
        <authorList>
            <person name="Goeker M."/>
        </authorList>
    </citation>
    <scope>NUCLEOTIDE SEQUENCE [LARGE SCALE GENOMIC DNA]</scope>
    <source>
        <strain evidence="2 3">DSM 27267</strain>
    </source>
</reference>
<dbReference type="AlphaFoldDB" id="A0A2P8C5J6"/>
<evidence type="ECO:0000259" key="1">
    <source>
        <dbReference type="Pfam" id="PF14311"/>
    </source>
</evidence>
<evidence type="ECO:0000313" key="3">
    <source>
        <dbReference type="Proteomes" id="UP000240621"/>
    </source>
</evidence>
<dbReference type="Pfam" id="PF14311">
    <property type="entry name" value="DUF4379"/>
    <property type="match status" value="1"/>
</dbReference>
<comment type="caution">
    <text evidence="2">The sequence shown here is derived from an EMBL/GenBank/DDBJ whole genome shotgun (WGS) entry which is preliminary data.</text>
</comment>
<feature type="domain" description="Treble clef zinc finger" evidence="1">
    <location>
        <begin position="60"/>
        <end position="94"/>
    </location>
</feature>